<evidence type="ECO:0000259" key="2">
    <source>
        <dbReference type="Pfam" id="PF22980"/>
    </source>
</evidence>
<evidence type="ECO:0000313" key="3">
    <source>
        <dbReference type="EMBL" id="KAK9426770.1"/>
    </source>
</evidence>
<feature type="domain" description="Myb-like DNA-binding" evidence="2">
    <location>
        <begin position="13"/>
        <end position="61"/>
    </location>
</feature>
<sequence length="137" mass="14983">MSAPRTPNKQATDQDARFFYTVLKHMKVKPDTDWDAVASELGYNNAGTAQTRFSQIKKKLGLTFEQTPTSQNNRVVKARAPKAPALKTKKAAATKGSAKPLGEDDDHDSDMPVTPTAVKTADFEDEEDVKSEAIDSI</sequence>
<comment type="caution">
    <text evidence="3">The sequence shown here is derived from an EMBL/GenBank/DDBJ whole genome shotgun (WGS) entry which is preliminary data.</text>
</comment>
<gene>
    <name evidence="3" type="ORF">SUNI508_00297</name>
</gene>
<evidence type="ECO:0000256" key="1">
    <source>
        <dbReference type="SAM" id="MobiDB-lite"/>
    </source>
</evidence>
<feature type="region of interest" description="Disordered" evidence="1">
    <location>
        <begin position="70"/>
        <end position="137"/>
    </location>
</feature>
<evidence type="ECO:0000313" key="4">
    <source>
        <dbReference type="Proteomes" id="UP001408356"/>
    </source>
</evidence>
<keyword evidence="4" id="KW-1185">Reference proteome</keyword>
<dbReference type="Pfam" id="PF22980">
    <property type="entry name" value="Myb_DNA-bind_8"/>
    <property type="match status" value="1"/>
</dbReference>
<dbReference type="Proteomes" id="UP001408356">
    <property type="component" value="Unassembled WGS sequence"/>
</dbReference>
<proteinExistence type="predicted"/>
<accession>A0ABR2VIJ5</accession>
<protein>
    <recommendedName>
        <fullName evidence="2">Myb-like DNA-binding domain-containing protein</fullName>
    </recommendedName>
</protein>
<dbReference type="InterPro" id="IPR054505">
    <property type="entry name" value="Myb_DNA-bind_8"/>
</dbReference>
<dbReference type="EMBL" id="JARVKF010000001">
    <property type="protein sequence ID" value="KAK9426770.1"/>
    <property type="molecule type" value="Genomic_DNA"/>
</dbReference>
<name>A0ABR2VIJ5_9PEZI</name>
<organism evidence="3 4">
    <name type="scientific">Seiridium unicorne</name>
    <dbReference type="NCBI Taxonomy" id="138068"/>
    <lineage>
        <taxon>Eukaryota</taxon>
        <taxon>Fungi</taxon>
        <taxon>Dikarya</taxon>
        <taxon>Ascomycota</taxon>
        <taxon>Pezizomycotina</taxon>
        <taxon>Sordariomycetes</taxon>
        <taxon>Xylariomycetidae</taxon>
        <taxon>Amphisphaeriales</taxon>
        <taxon>Sporocadaceae</taxon>
        <taxon>Seiridium</taxon>
    </lineage>
</organism>
<reference evidence="3 4" key="1">
    <citation type="journal article" date="2024" name="J. Plant Pathol.">
        <title>Sequence and assembly of the genome of Seiridium unicorne, isolate CBS 538.82, causal agent of cypress canker disease.</title>
        <authorList>
            <person name="Scali E."/>
            <person name="Rocca G.D."/>
            <person name="Danti R."/>
            <person name="Garbelotto M."/>
            <person name="Barberini S."/>
            <person name="Baroncelli R."/>
            <person name="Emiliani G."/>
        </authorList>
    </citation>
    <scope>NUCLEOTIDE SEQUENCE [LARGE SCALE GENOMIC DNA]</scope>
    <source>
        <strain evidence="3 4">BM-138-508</strain>
    </source>
</reference>